<evidence type="ECO:0000313" key="2">
    <source>
        <dbReference type="EMBL" id="MBL6448696.1"/>
    </source>
</evidence>
<dbReference type="Proteomes" id="UP000614216">
    <property type="component" value="Unassembled WGS sequence"/>
</dbReference>
<evidence type="ECO:0000313" key="3">
    <source>
        <dbReference type="Proteomes" id="UP000614216"/>
    </source>
</evidence>
<accession>A0A937KD19</accession>
<feature type="transmembrane region" description="Helical" evidence="1">
    <location>
        <begin position="16"/>
        <end position="34"/>
    </location>
</feature>
<comment type="caution">
    <text evidence="2">The sequence shown here is derived from an EMBL/GenBank/DDBJ whole genome shotgun (WGS) entry which is preliminary data.</text>
</comment>
<name>A0A937KD19_9BACT</name>
<evidence type="ECO:0000256" key="1">
    <source>
        <dbReference type="SAM" id="Phobius"/>
    </source>
</evidence>
<dbReference type="AlphaFoldDB" id="A0A937KD19"/>
<dbReference type="RefSeq" id="WP_202858228.1">
    <property type="nucleotide sequence ID" value="NZ_JAEUGD010000064.1"/>
</dbReference>
<feature type="transmembrane region" description="Helical" evidence="1">
    <location>
        <begin position="40"/>
        <end position="58"/>
    </location>
</feature>
<keyword evidence="3" id="KW-1185">Reference proteome</keyword>
<proteinExistence type="predicted"/>
<protein>
    <submittedName>
        <fullName evidence="2">Uncharacterized protein</fullName>
    </submittedName>
</protein>
<dbReference type="EMBL" id="JAEUGD010000064">
    <property type="protein sequence ID" value="MBL6448696.1"/>
    <property type="molecule type" value="Genomic_DNA"/>
</dbReference>
<keyword evidence="1" id="KW-1133">Transmembrane helix</keyword>
<organism evidence="2 3">
    <name type="scientific">Fulvivirga marina</name>
    <dbReference type="NCBI Taxonomy" id="2494733"/>
    <lineage>
        <taxon>Bacteria</taxon>
        <taxon>Pseudomonadati</taxon>
        <taxon>Bacteroidota</taxon>
        <taxon>Cytophagia</taxon>
        <taxon>Cytophagales</taxon>
        <taxon>Fulvivirgaceae</taxon>
        <taxon>Fulvivirga</taxon>
    </lineage>
</organism>
<gene>
    <name evidence="2" type="ORF">JMN32_20455</name>
</gene>
<sequence>MEHVFFLKAEKEQRLFLLKISAVLLLSILIVLSLAWLFNFYLLVVIIPVLISIAAPFIDVPTGVKSGQFTHYSSLFIASSERKGEVAVHGGTLFDYYFNLASVKPAERKKVVLLSYLKGLMRLVEKYEEDGREELVIKGTSYVINERTAEKVGFKPVRTDFLQKMILALNYIPVIIAYSYTQGKVGVPDLSKVITLKATIKELADHKEAITRLVQRMEG</sequence>
<reference evidence="2" key="1">
    <citation type="submission" date="2021-01" db="EMBL/GenBank/DDBJ databases">
        <title>Fulvivirga kasyanovii gen. nov., sp nov., a novel member of the phylum Bacteroidetes isolated from seawater in a mussel farm.</title>
        <authorList>
            <person name="Zhao L.-H."/>
            <person name="Wang Z.-J."/>
        </authorList>
    </citation>
    <scope>NUCLEOTIDE SEQUENCE</scope>
    <source>
        <strain evidence="2">29W222</strain>
    </source>
</reference>
<keyword evidence="1" id="KW-0812">Transmembrane</keyword>
<keyword evidence="1" id="KW-0472">Membrane</keyword>